<accession>A0A7X0PHM6</accession>
<dbReference type="EMBL" id="JACHLK010000011">
    <property type="protein sequence ID" value="MBB6562103.1"/>
    <property type="molecule type" value="Genomic_DNA"/>
</dbReference>
<evidence type="ECO:0000313" key="2">
    <source>
        <dbReference type="Proteomes" id="UP000575083"/>
    </source>
</evidence>
<sequence>MAKSGKIKYKPGDIVTIPLPEARFAYARIFEDHTFGIFAHWSAKPEPLAQVATHPIAFFVSGTDSAIKDGTWLVVGHVPFQDAEASFPPPVAICYDYDSNTWTMGRPMVTHKGTEKFVTAKEVAGLDRLLFCHKPALVAATIVDRLIDGNHAYYKVRPSGSSSSAAAAPALAPQVMQVAPNPSTTGPWGARAQENDDASDWLAGLEEEPGLGLGRIDEAFDQVLSAEPSAYLEVTECAEVVAAATVLAKMHGLAFAADIASDECMAALAKRAKRRSPKSTAALVQRALLALAAVQDPERSELRGLMVTQEHADLGAAWSKRMGQLVRGLKAAHRRLASA</sequence>
<keyword evidence="2" id="KW-1185">Reference proteome</keyword>
<evidence type="ECO:0000313" key="1">
    <source>
        <dbReference type="EMBL" id="MBB6562103.1"/>
    </source>
</evidence>
<dbReference type="Proteomes" id="UP000575083">
    <property type="component" value="Unassembled WGS sequence"/>
</dbReference>
<name>A0A7X0PHM6_9BURK</name>
<comment type="caution">
    <text evidence="1">The sequence shown here is derived from an EMBL/GenBank/DDBJ whole genome shotgun (WGS) entry which is preliminary data.</text>
</comment>
<dbReference type="InterPro" id="IPR029278">
    <property type="entry name" value="Imm26"/>
</dbReference>
<reference evidence="1 2" key="1">
    <citation type="submission" date="2020-08" db="EMBL/GenBank/DDBJ databases">
        <title>Functional genomics of gut bacteria from endangered species of beetles.</title>
        <authorList>
            <person name="Carlos-Shanley C."/>
        </authorList>
    </citation>
    <scope>NUCLEOTIDE SEQUENCE [LARGE SCALE GENOMIC DNA]</scope>
    <source>
        <strain evidence="1 2">S00198</strain>
    </source>
</reference>
<dbReference type="AlphaFoldDB" id="A0A7X0PHM6"/>
<dbReference type="RefSeq" id="WP_184861791.1">
    <property type="nucleotide sequence ID" value="NZ_JACHLK010000011.1"/>
</dbReference>
<dbReference type="InterPro" id="IPR025355">
    <property type="entry name" value="DUF4259"/>
</dbReference>
<gene>
    <name evidence="1" type="ORF">HNP48_004812</name>
</gene>
<proteinExistence type="predicted"/>
<organism evidence="1 2">
    <name type="scientific">Acidovorax soli</name>
    <dbReference type="NCBI Taxonomy" id="592050"/>
    <lineage>
        <taxon>Bacteria</taxon>
        <taxon>Pseudomonadati</taxon>
        <taxon>Pseudomonadota</taxon>
        <taxon>Betaproteobacteria</taxon>
        <taxon>Burkholderiales</taxon>
        <taxon>Comamonadaceae</taxon>
        <taxon>Acidovorax</taxon>
    </lineage>
</organism>
<protein>
    <submittedName>
        <fullName evidence="1">Uncharacterized protein</fullName>
    </submittedName>
</protein>
<dbReference type="Pfam" id="PF14078">
    <property type="entry name" value="DUF4259"/>
    <property type="match status" value="1"/>
</dbReference>
<dbReference type="Pfam" id="PF15428">
    <property type="entry name" value="Imm26"/>
    <property type="match status" value="1"/>
</dbReference>